<evidence type="ECO:0000256" key="2">
    <source>
        <dbReference type="ARBA" id="ARBA00022679"/>
    </source>
</evidence>
<keyword evidence="3 4" id="KW-0418">Kinase</keyword>
<dbReference type="PANTHER" id="PTHR43320">
    <property type="entry name" value="SUGAR KINASE"/>
    <property type="match status" value="1"/>
</dbReference>
<dbReference type="PROSITE" id="PS00583">
    <property type="entry name" value="PFKB_KINASES_1"/>
    <property type="match status" value="1"/>
</dbReference>
<dbReference type="PANTHER" id="PTHR43320:SF1">
    <property type="entry name" value="OS01G0105900 PROTEIN"/>
    <property type="match status" value="1"/>
</dbReference>
<evidence type="ECO:0000256" key="1">
    <source>
        <dbReference type="ARBA" id="ARBA00010688"/>
    </source>
</evidence>
<dbReference type="InterPro" id="IPR052700">
    <property type="entry name" value="Carb_kinase_PfkB-like"/>
</dbReference>
<dbReference type="Pfam" id="PF00294">
    <property type="entry name" value="PfkB"/>
    <property type="match status" value="1"/>
</dbReference>
<name>A0A842HGW1_9BACT</name>
<dbReference type="InterPro" id="IPR002173">
    <property type="entry name" value="Carboh/pur_kinase_PfkB_CS"/>
</dbReference>
<evidence type="ECO:0000256" key="3">
    <source>
        <dbReference type="ARBA" id="ARBA00022777"/>
    </source>
</evidence>
<dbReference type="InterPro" id="IPR029056">
    <property type="entry name" value="Ribokinase-like"/>
</dbReference>
<dbReference type="CDD" id="cd01168">
    <property type="entry name" value="adenosine_kinase"/>
    <property type="match status" value="1"/>
</dbReference>
<reference evidence="6 7" key="1">
    <citation type="submission" date="2020-07" db="EMBL/GenBank/DDBJ databases">
        <authorList>
            <person name="Feng X."/>
        </authorList>
    </citation>
    <scope>NUCLEOTIDE SEQUENCE [LARGE SCALE GENOMIC DNA]</scope>
    <source>
        <strain evidence="6 7">JCM31066</strain>
    </source>
</reference>
<dbReference type="InterPro" id="IPR011611">
    <property type="entry name" value="PfkB_dom"/>
</dbReference>
<dbReference type="SUPFAM" id="SSF53613">
    <property type="entry name" value="Ribokinase-like"/>
    <property type="match status" value="1"/>
</dbReference>
<protein>
    <submittedName>
        <fullName evidence="6">Adenosine kinase</fullName>
    </submittedName>
</protein>
<sequence length="328" mass="34602">MSEKQFELIGVGSPIVDSLAQVEETFVASIPGEKGGMELVDATTMGELMAQVESPMTEAPGGSAGNTAVAVARLGLPTTFLGKIGNDAGGEFYKDRFVELGGDGSRFKVGAVPNGRCLSLVTPDSERTMRTDLGAAMTLSPDEVSVEDFRGCRHAHIEGYILFNRELMFKVLNSAKAAGCTVSIDLASFEVVGATKDILPDILSEYVDVVFANEGEAGALFDSTDYEKMVAELAGMCEVAVVKLGKAGSLIQQGKTLEKIAPVLVNQSVDTTGAGDLWAAGFLYGWLRGRPLATCGHYGSVMGAEIVQVMGAAIPHDRWPGVRKLLEA</sequence>
<evidence type="ECO:0000256" key="4">
    <source>
        <dbReference type="RuleBase" id="RU003704"/>
    </source>
</evidence>
<evidence type="ECO:0000313" key="7">
    <source>
        <dbReference type="Proteomes" id="UP000546464"/>
    </source>
</evidence>
<comment type="caution">
    <text evidence="6">The sequence shown here is derived from an EMBL/GenBank/DDBJ whole genome shotgun (WGS) entry which is preliminary data.</text>
</comment>
<evidence type="ECO:0000259" key="5">
    <source>
        <dbReference type="Pfam" id="PF00294"/>
    </source>
</evidence>
<proteinExistence type="inferred from homology"/>
<keyword evidence="7" id="KW-1185">Reference proteome</keyword>
<dbReference type="AlphaFoldDB" id="A0A842HGW1"/>
<dbReference type="GO" id="GO:0016301">
    <property type="term" value="F:kinase activity"/>
    <property type="evidence" value="ECO:0007669"/>
    <property type="project" value="UniProtKB-KW"/>
</dbReference>
<accession>A0A842HGW1</accession>
<dbReference type="InterPro" id="IPR002139">
    <property type="entry name" value="Ribo/fructo_kinase"/>
</dbReference>
<organism evidence="6 7">
    <name type="scientific">Ruficoccus amylovorans</name>
    <dbReference type="NCBI Taxonomy" id="1804625"/>
    <lineage>
        <taxon>Bacteria</taxon>
        <taxon>Pseudomonadati</taxon>
        <taxon>Verrucomicrobiota</taxon>
        <taxon>Opitutia</taxon>
        <taxon>Puniceicoccales</taxon>
        <taxon>Cerasicoccaceae</taxon>
        <taxon>Ruficoccus</taxon>
    </lineage>
</organism>
<gene>
    <name evidence="6" type="ORF">H5P28_14880</name>
</gene>
<dbReference type="EMBL" id="JACHVB010000043">
    <property type="protein sequence ID" value="MBC2595549.1"/>
    <property type="molecule type" value="Genomic_DNA"/>
</dbReference>
<keyword evidence="2 4" id="KW-0808">Transferase</keyword>
<comment type="similarity">
    <text evidence="1 4">Belongs to the carbohydrate kinase PfkB family.</text>
</comment>
<dbReference type="PRINTS" id="PR00990">
    <property type="entry name" value="RIBOKINASE"/>
</dbReference>
<evidence type="ECO:0000313" key="6">
    <source>
        <dbReference type="EMBL" id="MBC2595549.1"/>
    </source>
</evidence>
<feature type="domain" description="Carbohydrate kinase PfkB" evidence="5">
    <location>
        <begin position="54"/>
        <end position="315"/>
    </location>
</feature>
<dbReference type="Gene3D" id="3.40.1190.20">
    <property type="match status" value="1"/>
</dbReference>
<dbReference type="RefSeq" id="WP_185676500.1">
    <property type="nucleotide sequence ID" value="NZ_JACHVB010000043.1"/>
</dbReference>
<dbReference type="Proteomes" id="UP000546464">
    <property type="component" value="Unassembled WGS sequence"/>
</dbReference>
<dbReference type="PROSITE" id="PS00584">
    <property type="entry name" value="PFKB_KINASES_2"/>
    <property type="match status" value="1"/>
</dbReference>